<comment type="function">
    <text evidence="6">One of the primary rRNA binding proteins, it binds specifically to the 5'-end of 16S ribosomal RNA.</text>
</comment>
<dbReference type="InterPro" id="IPR019984">
    <property type="entry name" value="Ribosomal_uS17_bact/chlr"/>
</dbReference>
<protein>
    <recommendedName>
        <fullName evidence="6">Small ribosomal subunit protein uS17</fullName>
    </recommendedName>
</protein>
<dbReference type="NCBIfam" id="NF004123">
    <property type="entry name" value="PRK05610.1"/>
    <property type="match status" value="1"/>
</dbReference>
<dbReference type="Gene3D" id="2.40.50.140">
    <property type="entry name" value="Nucleic acid-binding proteins"/>
    <property type="match status" value="1"/>
</dbReference>
<dbReference type="SUPFAM" id="SSF50249">
    <property type="entry name" value="Nucleic acid-binding proteins"/>
    <property type="match status" value="1"/>
</dbReference>
<evidence type="ECO:0000256" key="5">
    <source>
        <dbReference type="ARBA" id="ARBA00023274"/>
    </source>
</evidence>
<dbReference type="GO" id="GO:0019843">
    <property type="term" value="F:rRNA binding"/>
    <property type="evidence" value="ECO:0007669"/>
    <property type="project" value="UniProtKB-UniRule"/>
</dbReference>
<dbReference type="Proteomes" id="UP000248795">
    <property type="component" value="Unassembled WGS sequence"/>
</dbReference>
<dbReference type="PRINTS" id="PR00973">
    <property type="entry name" value="RIBOSOMALS17"/>
</dbReference>
<dbReference type="PANTHER" id="PTHR10744:SF1">
    <property type="entry name" value="SMALL RIBOSOMAL SUBUNIT PROTEIN US17M"/>
    <property type="match status" value="1"/>
</dbReference>
<keyword evidence="9" id="KW-1185">Reference proteome</keyword>
<evidence type="ECO:0000256" key="2">
    <source>
        <dbReference type="ARBA" id="ARBA00022730"/>
    </source>
</evidence>
<comment type="similarity">
    <text evidence="1 6 7">Belongs to the universal ribosomal protein uS17 family.</text>
</comment>
<dbReference type="EMBL" id="QKVK01000004">
    <property type="protein sequence ID" value="PZF77069.1"/>
    <property type="molecule type" value="Genomic_DNA"/>
</dbReference>
<dbReference type="AlphaFoldDB" id="A0A2W2BLD0"/>
<gene>
    <name evidence="6" type="primary">rpsQ</name>
    <name evidence="8" type="ORF">DK847_11540</name>
</gene>
<keyword evidence="4 6" id="KW-0689">Ribosomal protein</keyword>
<dbReference type="InterPro" id="IPR000266">
    <property type="entry name" value="Ribosomal_uS17"/>
</dbReference>
<dbReference type="InterPro" id="IPR012340">
    <property type="entry name" value="NA-bd_OB-fold"/>
</dbReference>
<evidence type="ECO:0000256" key="6">
    <source>
        <dbReference type="HAMAP-Rule" id="MF_01345"/>
    </source>
</evidence>
<dbReference type="PROSITE" id="PS00056">
    <property type="entry name" value="RIBOSOMAL_S17"/>
    <property type="match status" value="1"/>
</dbReference>
<sequence>MPKRILQGVVVSDKNDKTIVVLVERRLRHPVLKKTVRLSKKYHAHDEKNEAKAGDIVRIEETRPLSKQKRWALVEKVAAGQA</sequence>
<comment type="subunit">
    <text evidence="6">Part of the 30S ribosomal subunit.</text>
</comment>
<keyword evidence="2 6" id="KW-0699">rRNA-binding</keyword>
<evidence type="ECO:0000313" key="8">
    <source>
        <dbReference type="EMBL" id="PZF77069.1"/>
    </source>
</evidence>
<proteinExistence type="inferred from homology"/>
<name>A0A2W2BLD0_9HYPH</name>
<comment type="caution">
    <text evidence="8">The sequence shown here is derived from an EMBL/GenBank/DDBJ whole genome shotgun (WGS) entry which is preliminary data.</text>
</comment>
<dbReference type="CDD" id="cd00364">
    <property type="entry name" value="Ribosomal_uS17"/>
    <property type="match status" value="1"/>
</dbReference>
<accession>A0A2W2BLD0</accession>
<dbReference type="GO" id="GO:0022627">
    <property type="term" value="C:cytosolic small ribosomal subunit"/>
    <property type="evidence" value="ECO:0007669"/>
    <property type="project" value="UniProtKB-UniRule"/>
</dbReference>
<dbReference type="GO" id="GO:0003735">
    <property type="term" value="F:structural constituent of ribosome"/>
    <property type="evidence" value="ECO:0007669"/>
    <property type="project" value="UniProtKB-UniRule"/>
</dbReference>
<dbReference type="GO" id="GO:0006412">
    <property type="term" value="P:translation"/>
    <property type="evidence" value="ECO:0007669"/>
    <property type="project" value="UniProtKB-UniRule"/>
</dbReference>
<dbReference type="InterPro" id="IPR019979">
    <property type="entry name" value="Ribosomal_uS17_CS"/>
</dbReference>
<evidence type="ECO:0000256" key="7">
    <source>
        <dbReference type="RuleBase" id="RU003872"/>
    </source>
</evidence>
<dbReference type="HAMAP" id="MF_01345_B">
    <property type="entry name" value="Ribosomal_uS17_B"/>
    <property type="match status" value="1"/>
</dbReference>
<evidence type="ECO:0000313" key="9">
    <source>
        <dbReference type="Proteomes" id="UP000248795"/>
    </source>
</evidence>
<evidence type="ECO:0000256" key="1">
    <source>
        <dbReference type="ARBA" id="ARBA00010254"/>
    </source>
</evidence>
<dbReference type="Pfam" id="PF00366">
    <property type="entry name" value="Ribosomal_S17"/>
    <property type="match status" value="1"/>
</dbReference>
<dbReference type="NCBIfam" id="TIGR03635">
    <property type="entry name" value="uS17_bact"/>
    <property type="match status" value="1"/>
</dbReference>
<organism evidence="8 9">
    <name type="scientific">Aestuariivirga litoralis</name>
    <dbReference type="NCBI Taxonomy" id="2650924"/>
    <lineage>
        <taxon>Bacteria</taxon>
        <taxon>Pseudomonadati</taxon>
        <taxon>Pseudomonadota</taxon>
        <taxon>Alphaproteobacteria</taxon>
        <taxon>Hyphomicrobiales</taxon>
        <taxon>Aestuariivirgaceae</taxon>
        <taxon>Aestuariivirga</taxon>
    </lineage>
</organism>
<dbReference type="RefSeq" id="WP_111198647.1">
    <property type="nucleotide sequence ID" value="NZ_QKVK01000004.1"/>
</dbReference>
<keyword evidence="5 6" id="KW-0687">Ribonucleoprotein</keyword>
<reference evidence="9" key="1">
    <citation type="submission" date="2018-06" db="EMBL/GenBank/DDBJ databases">
        <title>Aestuariibacter litoralis strain KCTC 52945T.</title>
        <authorList>
            <person name="Li X."/>
            <person name="Salam N."/>
            <person name="Li J.-L."/>
            <person name="Chen Y.-M."/>
            <person name="Yang Z.-W."/>
            <person name="Zhang L.-Y."/>
            <person name="Han M.-X."/>
            <person name="Xiao M."/>
            <person name="Li W.-J."/>
        </authorList>
    </citation>
    <scope>NUCLEOTIDE SEQUENCE [LARGE SCALE GENOMIC DNA]</scope>
    <source>
        <strain evidence="9">KCTC 52945</strain>
    </source>
</reference>
<dbReference type="PANTHER" id="PTHR10744">
    <property type="entry name" value="40S RIBOSOMAL PROTEIN S11 FAMILY MEMBER"/>
    <property type="match status" value="1"/>
</dbReference>
<evidence type="ECO:0000256" key="3">
    <source>
        <dbReference type="ARBA" id="ARBA00022884"/>
    </source>
</evidence>
<evidence type="ECO:0000256" key="4">
    <source>
        <dbReference type="ARBA" id="ARBA00022980"/>
    </source>
</evidence>
<keyword evidence="3 6" id="KW-0694">RNA-binding</keyword>